<feature type="compositionally biased region" description="Low complexity" evidence="2">
    <location>
        <begin position="228"/>
        <end position="237"/>
    </location>
</feature>
<feature type="region of interest" description="Disordered" evidence="2">
    <location>
        <begin position="369"/>
        <end position="405"/>
    </location>
</feature>
<dbReference type="FunFam" id="3.90.980.20:FF:000011">
    <property type="entry name" value="Uncharacterized protein"/>
    <property type="match status" value="1"/>
</dbReference>
<reference evidence="3" key="1">
    <citation type="submission" date="2020-01" db="EMBL/GenBank/DDBJ databases">
        <title>Development of genomics and gene disruption for Polysphondylium violaceum indicates a role for the polyketide synthase stlB in stalk morphogenesis.</title>
        <authorList>
            <person name="Narita B."/>
            <person name="Kawabe Y."/>
            <person name="Kin K."/>
            <person name="Saito T."/>
            <person name="Gibbs R."/>
            <person name="Kuspa A."/>
            <person name="Muzny D."/>
            <person name="Queller D."/>
            <person name="Richards S."/>
            <person name="Strassman J."/>
            <person name="Sucgang R."/>
            <person name="Worley K."/>
            <person name="Schaap P."/>
        </authorList>
    </citation>
    <scope>NUCLEOTIDE SEQUENCE</scope>
    <source>
        <strain evidence="3">QSvi11</strain>
    </source>
</reference>
<evidence type="ECO:0000313" key="3">
    <source>
        <dbReference type="EMBL" id="KAF2069724.1"/>
    </source>
</evidence>
<feature type="region of interest" description="Disordered" evidence="2">
    <location>
        <begin position="70"/>
        <end position="89"/>
    </location>
</feature>
<dbReference type="EMBL" id="AJWJ01000606">
    <property type="protein sequence ID" value="KAF2069724.1"/>
    <property type="molecule type" value="Genomic_DNA"/>
</dbReference>
<dbReference type="Proteomes" id="UP000695562">
    <property type="component" value="Unassembled WGS sequence"/>
</dbReference>
<feature type="coiled-coil region" evidence="1">
    <location>
        <begin position="300"/>
        <end position="327"/>
    </location>
</feature>
<evidence type="ECO:0000256" key="2">
    <source>
        <dbReference type="SAM" id="MobiDB-lite"/>
    </source>
</evidence>
<keyword evidence="1" id="KW-0175">Coiled coil</keyword>
<sequence length="434" mass="50261">MYKNNAPEFLLTPYNNIYFNNESNLPVPSSSHLPHKHHQYIISSSMQQQQHMYNNSNIYPSYQQCNIVPNQDLNNNSNRSSSPVPNSPPAPQICTLTKCPLCQRGQPPLLLKTPTWASIMRVVFYSLHQEYPEKEYFSLKTDVYDYMTSHWEKLCISRKRSDNWRKQVQDMLSHSKNVFESGLEKVKQNGFWRLKYNSDPWIIAKENDLNNSSNGIFSKKRGNDEMEQQQQPQQQQQESSKRYRVDEEYNNNTVSSPMEDRLIKEIKCMREEVGQFYKLLPSMKEKIKYDNEQTLENINANQLREELSSLQSKLFLIESRLKKIEEKEKSFNVSNLICANETPITQQSIILTTPLVPSMSNNRKHLITSTPQFKLPSPGYSPISSPQTFSTSAPSSPSSATSSPIVRPISFPQLNPCKEFNREYLSPLVPINNI</sequence>
<accession>A0A8J4PPN4</accession>
<proteinExistence type="predicted"/>
<comment type="caution">
    <text evidence="3">The sequence shown here is derived from an EMBL/GenBank/DDBJ whole genome shotgun (WGS) entry which is preliminary data.</text>
</comment>
<feature type="compositionally biased region" description="Low complexity" evidence="2">
    <location>
        <begin position="74"/>
        <end position="84"/>
    </location>
</feature>
<evidence type="ECO:0000256" key="1">
    <source>
        <dbReference type="SAM" id="Coils"/>
    </source>
</evidence>
<feature type="compositionally biased region" description="Low complexity" evidence="2">
    <location>
        <begin position="384"/>
        <end position="404"/>
    </location>
</feature>
<evidence type="ECO:0000313" key="4">
    <source>
        <dbReference type="Proteomes" id="UP000695562"/>
    </source>
</evidence>
<name>A0A8J4PPN4_9MYCE</name>
<feature type="region of interest" description="Disordered" evidence="2">
    <location>
        <begin position="213"/>
        <end position="251"/>
    </location>
</feature>
<gene>
    <name evidence="3" type="ORF">CYY_008954</name>
</gene>
<dbReference type="AlphaFoldDB" id="A0A8J4PPN4"/>
<keyword evidence="4" id="KW-1185">Reference proteome</keyword>
<organism evidence="3 4">
    <name type="scientific">Polysphondylium violaceum</name>
    <dbReference type="NCBI Taxonomy" id="133409"/>
    <lineage>
        <taxon>Eukaryota</taxon>
        <taxon>Amoebozoa</taxon>
        <taxon>Evosea</taxon>
        <taxon>Eumycetozoa</taxon>
        <taxon>Dictyostelia</taxon>
        <taxon>Dictyosteliales</taxon>
        <taxon>Dictyosteliaceae</taxon>
        <taxon>Polysphondylium</taxon>
    </lineage>
</organism>
<dbReference type="OrthoDB" id="20932at2759"/>
<protein>
    <submittedName>
        <fullName evidence="3">Uncharacterized protein</fullName>
    </submittedName>
</protein>
<dbReference type="Gene3D" id="3.90.980.20">
    <property type="match status" value="1"/>
</dbReference>